<accession>A0A0G0MWC7</accession>
<dbReference type="Gene3D" id="3.40.50.720">
    <property type="entry name" value="NAD(P)-binding Rossmann-like Domain"/>
    <property type="match status" value="1"/>
</dbReference>
<evidence type="ECO:0000256" key="4">
    <source>
        <dbReference type="RuleBase" id="RU361277"/>
    </source>
</evidence>
<evidence type="ECO:0000256" key="2">
    <source>
        <dbReference type="ARBA" id="ARBA00022833"/>
    </source>
</evidence>
<keyword evidence="1 4" id="KW-0479">Metal-binding</keyword>
<dbReference type="InterPro" id="IPR011032">
    <property type="entry name" value="GroES-like_sf"/>
</dbReference>
<dbReference type="PANTHER" id="PTHR43401">
    <property type="entry name" value="L-THREONINE 3-DEHYDROGENASE"/>
    <property type="match status" value="1"/>
</dbReference>
<dbReference type="SUPFAM" id="SSF50129">
    <property type="entry name" value="GroES-like"/>
    <property type="match status" value="1"/>
</dbReference>
<evidence type="ECO:0000259" key="5">
    <source>
        <dbReference type="Pfam" id="PF00107"/>
    </source>
</evidence>
<comment type="similarity">
    <text evidence="4">Belongs to the zinc-containing alcohol dehydrogenase family.</text>
</comment>
<dbReference type="GO" id="GO:0008270">
    <property type="term" value="F:zinc ion binding"/>
    <property type="evidence" value="ECO:0007669"/>
    <property type="project" value="InterPro"/>
</dbReference>
<dbReference type="GO" id="GO:0016491">
    <property type="term" value="F:oxidoreductase activity"/>
    <property type="evidence" value="ECO:0007669"/>
    <property type="project" value="UniProtKB-KW"/>
</dbReference>
<dbReference type="Proteomes" id="UP000033935">
    <property type="component" value="Unassembled WGS sequence"/>
</dbReference>
<keyword evidence="2 4" id="KW-0862">Zinc</keyword>
<dbReference type="AlphaFoldDB" id="A0A0G0MWC7"/>
<dbReference type="EMBL" id="LBWG01000004">
    <property type="protein sequence ID" value="KKR04721.1"/>
    <property type="molecule type" value="Genomic_DNA"/>
</dbReference>
<evidence type="ECO:0000256" key="3">
    <source>
        <dbReference type="ARBA" id="ARBA00023002"/>
    </source>
</evidence>
<reference evidence="7 8" key="1">
    <citation type="journal article" date="2015" name="Nature">
        <title>rRNA introns, odd ribosomes, and small enigmatic genomes across a large radiation of phyla.</title>
        <authorList>
            <person name="Brown C.T."/>
            <person name="Hug L.A."/>
            <person name="Thomas B.C."/>
            <person name="Sharon I."/>
            <person name="Castelle C.J."/>
            <person name="Singh A."/>
            <person name="Wilkins M.J."/>
            <person name="Williams K.H."/>
            <person name="Banfield J.F."/>
        </authorList>
    </citation>
    <scope>NUCLEOTIDE SEQUENCE [LARGE SCALE GENOMIC DNA]</scope>
</reference>
<sequence length="330" mass="36961">MKAAFHTGKKEISIREIDMPEPGENEYLVKIKSCAICGSDIWWPNDAVSNEPVHGHESAGEIVKCGKNAKKFKSGDKVVCYAILGCGKCVHCAKGMLTYCKAKKFVEGGFQEYAAFNESLLFPCPENTDWVTASLLSDAIGVPLRGLRRLPVNENDTVSVWGLGPLGLLQIMFLKANGVKKIIGIDTVNERLESARKLGASDTINPKEKDTVAGLMGLTNSLGTDKAYVYIRHPKVTEDVFKSTRDGASICTFTGLDGKYELQEWYERTLVWSFYFMSSEYEENLKFIKEKNIELKSVVSHVYPLEKINEAFKKRFEEQDKSLKIVINMN</sequence>
<comment type="caution">
    <text evidence="7">The sequence shown here is derived from an EMBL/GenBank/DDBJ whole genome shotgun (WGS) entry which is preliminary data.</text>
</comment>
<dbReference type="Pfam" id="PF08240">
    <property type="entry name" value="ADH_N"/>
    <property type="match status" value="1"/>
</dbReference>
<feature type="domain" description="Alcohol dehydrogenase-like C-terminal" evidence="5">
    <location>
        <begin position="165"/>
        <end position="289"/>
    </location>
</feature>
<dbReference type="InterPro" id="IPR002328">
    <property type="entry name" value="ADH_Zn_CS"/>
</dbReference>
<gene>
    <name evidence="7" type="ORF">UT30_C0004G0034</name>
</gene>
<dbReference type="InterPro" id="IPR013149">
    <property type="entry name" value="ADH-like_C"/>
</dbReference>
<dbReference type="InterPro" id="IPR036291">
    <property type="entry name" value="NAD(P)-bd_dom_sf"/>
</dbReference>
<evidence type="ECO:0000313" key="8">
    <source>
        <dbReference type="Proteomes" id="UP000033935"/>
    </source>
</evidence>
<dbReference type="Gene3D" id="3.90.180.10">
    <property type="entry name" value="Medium-chain alcohol dehydrogenases, catalytic domain"/>
    <property type="match status" value="1"/>
</dbReference>
<name>A0A0G0MWC7_9BACT</name>
<dbReference type="PROSITE" id="PS00059">
    <property type="entry name" value="ADH_ZINC"/>
    <property type="match status" value="1"/>
</dbReference>
<dbReference type="InterPro" id="IPR050129">
    <property type="entry name" value="Zn_alcohol_dh"/>
</dbReference>
<comment type="cofactor">
    <cofactor evidence="4">
        <name>Zn(2+)</name>
        <dbReference type="ChEBI" id="CHEBI:29105"/>
    </cofactor>
</comment>
<evidence type="ECO:0000256" key="1">
    <source>
        <dbReference type="ARBA" id="ARBA00022723"/>
    </source>
</evidence>
<dbReference type="Pfam" id="PF00107">
    <property type="entry name" value="ADH_zinc_N"/>
    <property type="match status" value="1"/>
</dbReference>
<keyword evidence="3" id="KW-0560">Oxidoreductase</keyword>
<evidence type="ECO:0000313" key="7">
    <source>
        <dbReference type="EMBL" id="KKR04721.1"/>
    </source>
</evidence>
<proteinExistence type="inferred from homology"/>
<dbReference type="PANTHER" id="PTHR43401:SF4">
    <property type="entry name" value="D-ARABINOSE 1-DEHYDROGENASE (NADP(+))"/>
    <property type="match status" value="1"/>
</dbReference>
<dbReference type="SUPFAM" id="SSF51735">
    <property type="entry name" value="NAD(P)-binding Rossmann-fold domains"/>
    <property type="match status" value="1"/>
</dbReference>
<dbReference type="InterPro" id="IPR013154">
    <property type="entry name" value="ADH-like_N"/>
</dbReference>
<feature type="domain" description="Alcohol dehydrogenase-like N-terminal" evidence="6">
    <location>
        <begin position="23"/>
        <end position="126"/>
    </location>
</feature>
<evidence type="ECO:0000259" key="6">
    <source>
        <dbReference type="Pfam" id="PF08240"/>
    </source>
</evidence>
<protein>
    <submittedName>
        <fullName evidence="7">Putative zinc-type alcohol dehydrogenase-like protein</fullName>
    </submittedName>
</protein>
<organism evidence="7 8">
    <name type="scientific">Candidatus Uhrbacteria bacterium GW2011_GWF2_39_13</name>
    <dbReference type="NCBI Taxonomy" id="1618995"/>
    <lineage>
        <taxon>Bacteria</taxon>
        <taxon>Candidatus Uhriibacteriota</taxon>
    </lineage>
</organism>